<keyword evidence="1 6" id="KW-0597">Phosphoprotein</keyword>
<dbReference type="RefSeq" id="WP_390288820.1">
    <property type="nucleotide sequence ID" value="NZ_JBHUDI010000009.1"/>
</dbReference>
<feature type="domain" description="Response regulatory" evidence="7">
    <location>
        <begin position="7"/>
        <end position="116"/>
    </location>
</feature>
<accession>A0ABD6BIH1</accession>
<dbReference type="Proteomes" id="UP001597076">
    <property type="component" value="Unassembled WGS sequence"/>
</dbReference>
<keyword evidence="3" id="KW-0805">Transcription regulation</keyword>
<evidence type="ECO:0000256" key="5">
    <source>
        <dbReference type="ARBA" id="ARBA00023163"/>
    </source>
</evidence>
<feature type="modified residue" description="4-aspartylphosphate" evidence="6">
    <location>
        <position position="54"/>
    </location>
</feature>
<dbReference type="InterPro" id="IPR013971">
    <property type="entry name" value="HalX_domain"/>
</dbReference>
<dbReference type="SUPFAM" id="SSF52172">
    <property type="entry name" value="CheY-like"/>
    <property type="match status" value="1"/>
</dbReference>
<organism evidence="8 9">
    <name type="scientific">Haloarchaeobius amylolyticus</name>
    <dbReference type="NCBI Taxonomy" id="1198296"/>
    <lineage>
        <taxon>Archaea</taxon>
        <taxon>Methanobacteriati</taxon>
        <taxon>Methanobacteriota</taxon>
        <taxon>Stenosarchaea group</taxon>
        <taxon>Halobacteria</taxon>
        <taxon>Halobacteriales</taxon>
        <taxon>Halorubellaceae</taxon>
        <taxon>Haloarchaeobius</taxon>
    </lineage>
</organism>
<dbReference type="SMART" id="SM00448">
    <property type="entry name" value="REC"/>
    <property type="match status" value="1"/>
</dbReference>
<dbReference type="Pfam" id="PF00072">
    <property type="entry name" value="Response_reg"/>
    <property type="match status" value="1"/>
</dbReference>
<evidence type="ECO:0000259" key="7">
    <source>
        <dbReference type="PROSITE" id="PS50110"/>
    </source>
</evidence>
<dbReference type="InterPro" id="IPR039420">
    <property type="entry name" value="WalR-like"/>
</dbReference>
<dbReference type="InterPro" id="IPR011006">
    <property type="entry name" value="CheY-like_superfamily"/>
</dbReference>
<dbReference type="InterPro" id="IPR001789">
    <property type="entry name" value="Sig_transdc_resp-reg_receiver"/>
</dbReference>
<evidence type="ECO:0000256" key="3">
    <source>
        <dbReference type="ARBA" id="ARBA00023015"/>
    </source>
</evidence>
<dbReference type="GO" id="GO:0000160">
    <property type="term" value="P:phosphorelay signal transduction system"/>
    <property type="evidence" value="ECO:0007669"/>
    <property type="project" value="UniProtKB-KW"/>
</dbReference>
<protein>
    <submittedName>
        <fullName evidence="8">HalX domain-containing protein</fullName>
    </submittedName>
</protein>
<evidence type="ECO:0000256" key="6">
    <source>
        <dbReference type="PROSITE-ProRule" id="PRU00169"/>
    </source>
</evidence>
<proteinExistence type="predicted"/>
<comment type="caution">
    <text evidence="8">The sequence shown here is derived from an EMBL/GenBank/DDBJ whole genome shotgun (WGS) entry which is preliminary data.</text>
</comment>
<gene>
    <name evidence="8" type="ORF">ACFR99_15125</name>
</gene>
<keyword evidence="2" id="KW-0902">Two-component regulatory system</keyword>
<dbReference type="EMBL" id="JBHUDI010000009">
    <property type="protein sequence ID" value="MFD1564869.1"/>
    <property type="molecule type" value="Genomic_DNA"/>
</dbReference>
<keyword evidence="9" id="KW-1185">Reference proteome</keyword>
<dbReference type="AlphaFoldDB" id="A0ABD6BIH1"/>
<keyword evidence="5" id="KW-0804">Transcription</keyword>
<reference evidence="8 9" key="1">
    <citation type="journal article" date="2019" name="Int. J. Syst. Evol. Microbiol.">
        <title>The Global Catalogue of Microorganisms (GCM) 10K type strain sequencing project: providing services to taxonomists for standard genome sequencing and annotation.</title>
        <authorList>
            <consortium name="The Broad Institute Genomics Platform"/>
            <consortium name="The Broad Institute Genome Sequencing Center for Infectious Disease"/>
            <person name="Wu L."/>
            <person name="Ma J."/>
        </authorList>
    </citation>
    <scope>NUCLEOTIDE SEQUENCE [LARGE SCALE GENOMIC DNA]</scope>
    <source>
        <strain evidence="8 9">CGMCC 1.12230</strain>
    </source>
</reference>
<name>A0ABD6BIH1_9EURY</name>
<dbReference type="GO" id="GO:0003677">
    <property type="term" value="F:DNA binding"/>
    <property type="evidence" value="ECO:0007669"/>
    <property type="project" value="UniProtKB-KW"/>
</dbReference>
<evidence type="ECO:0000313" key="9">
    <source>
        <dbReference type="Proteomes" id="UP001597076"/>
    </source>
</evidence>
<dbReference type="Pfam" id="PF08663">
    <property type="entry name" value="HalX"/>
    <property type="match status" value="1"/>
</dbReference>
<dbReference type="Gene3D" id="3.40.50.2300">
    <property type="match status" value="1"/>
</dbReference>
<dbReference type="PROSITE" id="PS50110">
    <property type="entry name" value="RESPONSE_REGULATORY"/>
    <property type="match status" value="1"/>
</dbReference>
<evidence type="ECO:0000256" key="1">
    <source>
        <dbReference type="ARBA" id="ARBA00022553"/>
    </source>
</evidence>
<evidence type="ECO:0000313" key="8">
    <source>
        <dbReference type="EMBL" id="MFD1564869.1"/>
    </source>
</evidence>
<evidence type="ECO:0000256" key="4">
    <source>
        <dbReference type="ARBA" id="ARBA00023125"/>
    </source>
</evidence>
<evidence type="ECO:0000256" key="2">
    <source>
        <dbReference type="ARBA" id="ARBA00023012"/>
    </source>
</evidence>
<keyword evidence="4" id="KW-0238">DNA-binding</keyword>
<dbReference type="PANTHER" id="PTHR48111">
    <property type="entry name" value="REGULATOR OF RPOS"/>
    <property type="match status" value="1"/>
</dbReference>
<dbReference type="PANTHER" id="PTHR48111:SF1">
    <property type="entry name" value="TWO-COMPONENT RESPONSE REGULATOR ORR33"/>
    <property type="match status" value="1"/>
</dbReference>
<sequence length="194" mass="21960">MTTETSSILIVNDEPDLATLYTAWLDGEYDVETAIDGADALETIDDTIDIVLLDRQLSDRSGEAVLETIRERSLDCQITIITAIEPDFDIVELGFDDYLVKPVSQGELTGVIEQLCLRATYDEQLQELFMLASRKALLNERTTEPERQSSHEYAELTDRMAVLRARVHETVTELLDQDGFRQVCQDIARDSLEE</sequence>